<gene>
    <name evidence="1" type="primary">dpf-6</name>
    <name evidence="1" type="ORF">SPIL2461_LOCUS22395</name>
</gene>
<proteinExistence type="predicted"/>
<accession>A0A812Y4K1</accession>
<comment type="caution">
    <text evidence="1">The sequence shown here is derived from an EMBL/GenBank/DDBJ whole genome shotgun (WGS) entry which is preliminary data.</text>
</comment>
<reference evidence="1" key="1">
    <citation type="submission" date="2021-02" db="EMBL/GenBank/DDBJ databases">
        <authorList>
            <person name="Dougan E. K."/>
            <person name="Rhodes N."/>
            <person name="Thang M."/>
            <person name="Chan C."/>
        </authorList>
    </citation>
    <scope>NUCLEOTIDE SEQUENCE</scope>
</reference>
<keyword evidence="2" id="KW-1185">Reference proteome</keyword>
<dbReference type="Proteomes" id="UP000649617">
    <property type="component" value="Unassembled WGS sequence"/>
</dbReference>
<feature type="non-terminal residue" evidence="1">
    <location>
        <position position="87"/>
    </location>
</feature>
<dbReference type="AlphaFoldDB" id="A0A812Y4K1"/>
<organism evidence="1 2">
    <name type="scientific">Symbiodinium pilosum</name>
    <name type="common">Dinoflagellate</name>
    <dbReference type="NCBI Taxonomy" id="2952"/>
    <lineage>
        <taxon>Eukaryota</taxon>
        <taxon>Sar</taxon>
        <taxon>Alveolata</taxon>
        <taxon>Dinophyceae</taxon>
        <taxon>Suessiales</taxon>
        <taxon>Symbiodiniaceae</taxon>
        <taxon>Symbiodinium</taxon>
    </lineage>
</organism>
<evidence type="ECO:0000313" key="1">
    <source>
        <dbReference type="EMBL" id="CAE7764682.1"/>
    </source>
</evidence>
<sequence>SGVWLNPDTEAVEAVSVQDLKPKTYSLSEEHAQKLRSAQSHLPDKIQLYDVSLKTEGMELITLQIHGERCVAFFSHPLLSDLIALPA</sequence>
<evidence type="ECO:0000313" key="2">
    <source>
        <dbReference type="Proteomes" id="UP000649617"/>
    </source>
</evidence>
<feature type="non-terminal residue" evidence="1">
    <location>
        <position position="1"/>
    </location>
</feature>
<name>A0A812Y4K1_SYMPI</name>
<protein>
    <submittedName>
        <fullName evidence="1">Dpf-6 protein</fullName>
    </submittedName>
</protein>
<dbReference type="EMBL" id="CAJNIZ010047248">
    <property type="protein sequence ID" value="CAE7764682.1"/>
    <property type="molecule type" value="Genomic_DNA"/>
</dbReference>